<dbReference type="InterPro" id="IPR027379">
    <property type="entry name" value="CLS_N"/>
</dbReference>
<dbReference type="Pfam" id="PF13396">
    <property type="entry name" value="PLDc_N"/>
    <property type="match status" value="1"/>
</dbReference>
<gene>
    <name evidence="8" type="ORF">NDI89_05365</name>
</gene>
<feature type="transmembrane region" description="Helical" evidence="6">
    <location>
        <begin position="12"/>
        <end position="35"/>
    </location>
</feature>
<evidence type="ECO:0000256" key="5">
    <source>
        <dbReference type="ARBA" id="ARBA00023136"/>
    </source>
</evidence>
<evidence type="ECO:0000256" key="6">
    <source>
        <dbReference type="SAM" id="Phobius"/>
    </source>
</evidence>
<dbReference type="AlphaFoldDB" id="A0A9Q4L021"/>
<reference evidence="8" key="1">
    <citation type="submission" date="2022-06" db="EMBL/GenBank/DDBJ databases">
        <title>Natrinema sp. a new haloarchaeum isolate from saline soil.</title>
        <authorList>
            <person name="Strakova D."/>
            <person name="Galisteo C."/>
            <person name="Sanchez-Porro C."/>
            <person name="Ventosa A."/>
        </authorList>
    </citation>
    <scope>NUCLEOTIDE SEQUENCE</scope>
    <source>
        <strain evidence="8">S1CR25-10</strain>
    </source>
</reference>
<name>A0A9Q4L021_9EURY</name>
<dbReference type="EMBL" id="JAMQOT010000001">
    <property type="protein sequence ID" value="MDF9745014.1"/>
    <property type="molecule type" value="Genomic_DNA"/>
</dbReference>
<evidence type="ECO:0000256" key="4">
    <source>
        <dbReference type="ARBA" id="ARBA00022989"/>
    </source>
</evidence>
<evidence type="ECO:0000313" key="8">
    <source>
        <dbReference type="EMBL" id="MDF9745014.1"/>
    </source>
</evidence>
<evidence type="ECO:0000256" key="2">
    <source>
        <dbReference type="ARBA" id="ARBA00022475"/>
    </source>
</evidence>
<evidence type="ECO:0000256" key="1">
    <source>
        <dbReference type="ARBA" id="ARBA00004651"/>
    </source>
</evidence>
<dbReference type="GO" id="GO:0005886">
    <property type="term" value="C:plasma membrane"/>
    <property type="evidence" value="ECO:0007669"/>
    <property type="project" value="UniProtKB-SubCell"/>
</dbReference>
<comment type="subcellular location">
    <subcellularLocation>
        <location evidence="1">Cell membrane</location>
        <topology evidence="1">Multi-pass membrane protein</topology>
    </subcellularLocation>
</comment>
<feature type="transmembrane region" description="Helical" evidence="6">
    <location>
        <begin position="47"/>
        <end position="66"/>
    </location>
</feature>
<dbReference type="Proteomes" id="UP001154061">
    <property type="component" value="Unassembled WGS sequence"/>
</dbReference>
<keyword evidence="4 6" id="KW-1133">Transmembrane helix</keyword>
<dbReference type="RefSeq" id="WP_277520474.1">
    <property type="nucleotide sequence ID" value="NZ_JAMQOT010000001.1"/>
</dbReference>
<accession>A0A9Q4L021</accession>
<keyword evidence="3 6" id="KW-0812">Transmembrane</keyword>
<proteinExistence type="predicted"/>
<keyword evidence="5 6" id="KW-0472">Membrane</keyword>
<comment type="caution">
    <text evidence="8">The sequence shown here is derived from an EMBL/GenBank/DDBJ whole genome shotgun (WGS) entry which is preliminary data.</text>
</comment>
<evidence type="ECO:0000256" key="3">
    <source>
        <dbReference type="ARBA" id="ARBA00022692"/>
    </source>
</evidence>
<keyword evidence="2" id="KW-1003">Cell membrane</keyword>
<sequence length="81" mass="8880">MATAIVPMATAGTLVVIGLPVLFVVWIAAVIWVYSDCQTNSPHSPKVWAFIVFFGGLFGLVLYFRIGRGEPAARSDRRLQL</sequence>
<evidence type="ECO:0000313" key="9">
    <source>
        <dbReference type="Proteomes" id="UP001154061"/>
    </source>
</evidence>
<keyword evidence="9" id="KW-1185">Reference proteome</keyword>
<protein>
    <submittedName>
        <fullName evidence="8">PLDc N-terminal domain-containing protein</fullName>
    </submittedName>
</protein>
<organism evidence="8 9">
    <name type="scientific">Natrinema salsiterrestre</name>
    <dbReference type="NCBI Taxonomy" id="2950540"/>
    <lineage>
        <taxon>Archaea</taxon>
        <taxon>Methanobacteriati</taxon>
        <taxon>Methanobacteriota</taxon>
        <taxon>Stenosarchaea group</taxon>
        <taxon>Halobacteria</taxon>
        <taxon>Halobacteriales</taxon>
        <taxon>Natrialbaceae</taxon>
        <taxon>Natrinema</taxon>
    </lineage>
</organism>
<feature type="domain" description="Cardiolipin synthase N-terminal" evidence="7">
    <location>
        <begin position="24"/>
        <end position="68"/>
    </location>
</feature>
<evidence type="ECO:0000259" key="7">
    <source>
        <dbReference type="Pfam" id="PF13396"/>
    </source>
</evidence>